<gene>
    <name evidence="4" type="ORF">SAMN04488134_103181</name>
</gene>
<dbReference type="GO" id="GO:0008654">
    <property type="term" value="P:phospholipid biosynthetic process"/>
    <property type="evidence" value="ECO:0007669"/>
    <property type="project" value="InterPro"/>
</dbReference>
<dbReference type="PROSITE" id="PS00379">
    <property type="entry name" value="CDP_ALCOHOL_P_TRANSF"/>
    <property type="match status" value="1"/>
</dbReference>
<keyword evidence="1 2" id="KW-0808">Transferase</keyword>
<dbReference type="Pfam" id="PF01066">
    <property type="entry name" value="CDP-OH_P_transf"/>
    <property type="match status" value="1"/>
</dbReference>
<name>A0A1H8LEN6_9BACI</name>
<feature type="transmembrane region" description="Helical" evidence="3">
    <location>
        <begin position="61"/>
        <end position="80"/>
    </location>
</feature>
<dbReference type="OrthoDB" id="9796672at2"/>
<protein>
    <submittedName>
        <fullName evidence="4">CDP-diacylglycerol--glycerol-3-phosphate 3-phosphatidyltransferase</fullName>
    </submittedName>
</protein>
<evidence type="ECO:0000313" key="4">
    <source>
        <dbReference type="EMBL" id="SEO03620.1"/>
    </source>
</evidence>
<evidence type="ECO:0000256" key="3">
    <source>
        <dbReference type="SAM" id="Phobius"/>
    </source>
</evidence>
<feature type="transmembrane region" description="Helical" evidence="3">
    <location>
        <begin position="141"/>
        <end position="163"/>
    </location>
</feature>
<proteinExistence type="inferred from homology"/>
<dbReference type="EMBL" id="FODJ01000003">
    <property type="protein sequence ID" value="SEO03620.1"/>
    <property type="molecule type" value="Genomic_DNA"/>
</dbReference>
<keyword evidence="3" id="KW-1133">Transmembrane helix</keyword>
<feature type="transmembrane region" description="Helical" evidence="3">
    <location>
        <begin position="86"/>
        <end position="106"/>
    </location>
</feature>
<comment type="similarity">
    <text evidence="2">Belongs to the CDP-alcohol phosphatidyltransferase class-I family.</text>
</comment>
<dbReference type="RefSeq" id="WP_091496036.1">
    <property type="nucleotide sequence ID" value="NZ_FODJ01000003.1"/>
</dbReference>
<keyword evidence="3" id="KW-0812">Transmembrane</keyword>
<evidence type="ECO:0000256" key="1">
    <source>
        <dbReference type="ARBA" id="ARBA00022679"/>
    </source>
</evidence>
<feature type="transmembrane region" description="Helical" evidence="3">
    <location>
        <begin position="118"/>
        <end position="135"/>
    </location>
</feature>
<dbReference type="InterPro" id="IPR000462">
    <property type="entry name" value="CDP-OH_P_trans"/>
</dbReference>
<dbReference type="Proteomes" id="UP000199300">
    <property type="component" value="Unassembled WGS sequence"/>
</dbReference>
<dbReference type="GO" id="GO:0016020">
    <property type="term" value="C:membrane"/>
    <property type="evidence" value="ECO:0007669"/>
    <property type="project" value="InterPro"/>
</dbReference>
<keyword evidence="3" id="KW-0472">Membrane</keyword>
<dbReference type="GO" id="GO:0016780">
    <property type="term" value="F:phosphotransferase activity, for other substituted phosphate groups"/>
    <property type="evidence" value="ECO:0007669"/>
    <property type="project" value="InterPro"/>
</dbReference>
<reference evidence="4 5" key="1">
    <citation type="submission" date="2016-10" db="EMBL/GenBank/DDBJ databases">
        <authorList>
            <person name="de Groot N.N."/>
        </authorList>
    </citation>
    <scope>NUCLEOTIDE SEQUENCE [LARGE SCALE GENOMIC DNA]</scope>
    <source>
        <strain evidence="4 5">CGMCC 1.10434</strain>
    </source>
</reference>
<keyword evidence="5" id="KW-1185">Reference proteome</keyword>
<dbReference type="InterPro" id="IPR043130">
    <property type="entry name" value="CDP-OH_PTrfase_TM_dom"/>
</dbReference>
<sequence length="168" mass="19031">MIKYIPNLLSLVRVSIAICLLFLSPYQLLFWVLYLSCGLSDMVDGAIARRFKVQSDLGSKLDSFADFVFVFSLLLTLIRYHSMSVWLLTVILLVVIIKMTTLLIGYIKHRQFIVQHTVSNKVAGLTLFVYFPIYFHVAQPVVLLVTISLIAIYVSCQEAIVVIKGVEL</sequence>
<organism evidence="4 5">
    <name type="scientific">Amphibacillus marinus</name>
    <dbReference type="NCBI Taxonomy" id="872970"/>
    <lineage>
        <taxon>Bacteria</taxon>
        <taxon>Bacillati</taxon>
        <taxon>Bacillota</taxon>
        <taxon>Bacilli</taxon>
        <taxon>Bacillales</taxon>
        <taxon>Bacillaceae</taxon>
        <taxon>Amphibacillus</taxon>
    </lineage>
</organism>
<dbReference type="InterPro" id="IPR048254">
    <property type="entry name" value="CDP_ALCOHOL_P_TRANSF_CS"/>
</dbReference>
<dbReference type="STRING" id="872970.SAMN04488134_103181"/>
<dbReference type="Gene3D" id="1.20.120.1760">
    <property type="match status" value="1"/>
</dbReference>
<evidence type="ECO:0000256" key="2">
    <source>
        <dbReference type="RuleBase" id="RU003750"/>
    </source>
</evidence>
<evidence type="ECO:0000313" key="5">
    <source>
        <dbReference type="Proteomes" id="UP000199300"/>
    </source>
</evidence>
<feature type="transmembrane region" description="Helical" evidence="3">
    <location>
        <begin position="7"/>
        <end position="23"/>
    </location>
</feature>
<accession>A0A1H8LEN6</accession>
<dbReference type="AlphaFoldDB" id="A0A1H8LEN6"/>